<comment type="caution">
    <text evidence="1">The sequence shown here is derived from an EMBL/GenBank/DDBJ whole genome shotgun (WGS) entry which is preliminary data.</text>
</comment>
<accession>A0A0B0MUX2</accession>
<protein>
    <submittedName>
        <fullName evidence="1">Uncharacterized protein</fullName>
    </submittedName>
</protein>
<evidence type="ECO:0000313" key="1">
    <source>
        <dbReference type="EMBL" id="KHG03274.1"/>
    </source>
</evidence>
<sequence length="65" mass="7223">MLLGSYLIYCQSSKTSPQLDLIDNTLVFQSVCSLPIRLRTCLGSSTNTNYLSILQFDHVIPLSIS</sequence>
<keyword evidence="2" id="KW-1185">Reference proteome</keyword>
<dbReference type="AlphaFoldDB" id="A0A0B0MUX2"/>
<name>A0A0B0MUX2_GOSAR</name>
<evidence type="ECO:0000313" key="2">
    <source>
        <dbReference type="Proteomes" id="UP000032142"/>
    </source>
</evidence>
<proteinExistence type="predicted"/>
<dbReference type="EMBL" id="JRRC01340173">
    <property type="protein sequence ID" value="KHG03274.1"/>
    <property type="molecule type" value="Genomic_DNA"/>
</dbReference>
<reference evidence="2" key="1">
    <citation type="submission" date="2014-09" db="EMBL/GenBank/DDBJ databases">
        <authorList>
            <person name="Mudge J."/>
            <person name="Ramaraj T."/>
            <person name="Lindquist I.E."/>
            <person name="Bharti A.K."/>
            <person name="Sundararajan A."/>
            <person name="Cameron C.T."/>
            <person name="Woodward J.E."/>
            <person name="May G.D."/>
            <person name="Brubaker C."/>
            <person name="Broadhvest J."/>
            <person name="Wilkins T.A."/>
        </authorList>
    </citation>
    <scope>NUCLEOTIDE SEQUENCE</scope>
    <source>
        <strain evidence="2">cv. AKA8401</strain>
    </source>
</reference>
<gene>
    <name evidence="1" type="ORF">F383_27291</name>
</gene>
<organism evidence="1 2">
    <name type="scientific">Gossypium arboreum</name>
    <name type="common">Tree cotton</name>
    <name type="synonym">Gossypium nanking</name>
    <dbReference type="NCBI Taxonomy" id="29729"/>
    <lineage>
        <taxon>Eukaryota</taxon>
        <taxon>Viridiplantae</taxon>
        <taxon>Streptophyta</taxon>
        <taxon>Embryophyta</taxon>
        <taxon>Tracheophyta</taxon>
        <taxon>Spermatophyta</taxon>
        <taxon>Magnoliopsida</taxon>
        <taxon>eudicotyledons</taxon>
        <taxon>Gunneridae</taxon>
        <taxon>Pentapetalae</taxon>
        <taxon>rosids</taxon>
        <taxon>malvids</taxon>
        <taxon>Malvales</taxon>
        <taxon>Malvaceae</taxon>
        <taxon>Malvoideae</taxon>
        <taxon>Gossypium</taxon>
    </lineage>
</organism>
<dbReference type="Proteomes" id="UP000032142">
    <property type="component" value="Unassembled WGS sequence"/>
</dbReference>